<feature type="repeat" description="TPR" evidence="3">
    <location>
        <begin position="608"/>
        <end position="641"/>
    </location>
</feature>
<feature type="repeat" description="TPR" evidence="3">
    <location>
        <begin position="642"/>
        <end position="675"/>
    </location>
</feature>
<dbReference type="PROSITE" id="PS50293">
    <property type="entry name" value="TPR_REGION"/>
    <property type="match status" value="5"/>
</dbReference>
<evidence type="ECO:0000259" key="4">
    <source>
        <dbReference type="PROSITE" id="PS51794"/>
    </source>
</evidence>
<gene>
    <name evidence="5" type="ORF">KDK92_03155</name>
</gene>
<reference evidence="5" key="1">
    <citation type="journal article" date="2021" name="mSystems">
        <title>Bacteria and Archaea Synergistically Convert Glycine Betaine to Biogenic Methane in the Formosa Cold Seep of the South China Sea.</title>
        <authorList>
            <person name="Li L."/>
            <person name="Zhang W."/>
            <person name="Zhang S."/>
            <person name="Song L."/>
            <person name="Sun Q."/>
            <person name="Zhang H."/>
            <person name="Xiang H."/>
            <person name="Dong X."/>
        </authorList>
    </citation>
    <scope>NUCLEOTIDE SEQUENCE</scope>
    <source>
        <strain evidence="5">ZWT</strain>
    </source>
</reference>
<comment type="caution">
    <text evidence="5">The sequence shown here is derived from an EMBL/GenBank/DDBJ whole genome shotgun (WGS) entry which is preliminary data.</text>
</comment>
<dbReference type="SUPFAM" id="SSF48439">
    <property type="entry name" value="Protein prenylyltransferase"/>
    <property type="match status" value="1"/>
</dbReference>
<dbReference type="Pfam" id="PF00515">
    <property type="entry name" value="TPR_1"/>
    <property type="match status" value="5"/>
</dbReference>
<evidence type="ECO:0000313" key="6">
    <source>
        <dbReference type="Proteomes" id="UP001056429"/>
    </source>
</evidence>
<feature type="domain" description="DAC" evidence="4">
    <location>
        <begin position="347"/>
        <end position="506"/>
    </location>
</feature>
<reference evidence="5" key="2">
    <citation type="submission" date="2021-04" db="EMBL/GenBank/DDBJ databases">
        <authorList>
            <person name="Dong X."/>
        </authorList>
    </citation>
    <scope>NUCLEOTIDE SEQUENCE</scope>
    <source>
        <strain evidence="5">ZWT</strain>
    </source>
</reference>
<evidence type="ECO:0000256" key="3">
    <source>
        <dbReference type="PROSITE-ProRule" id="PRU00339"/>
    </source>
</evidence>
<keyword evidence="2 3" id="KW-0802">TPR repeat</keyword>
<dbReference type="InterPro" id="IPR036888">
    <property type="entry name" value="DNA_integrity_DisA_N_sf"/>
</dbReference>
<dbReference type="RefSeq" id="WP_250857593.1">
    <property type="nucleotide sequence ID" value="NZ_JAGSOJ010000001.1"/>
</dbReference>
<keyword evidence="1" id="KW-0677">Repeat</keyword>
<dbReference type="Proteomes" id="UP001056429">
    <property type="component" value="Unassembled WGS sequence"/>
</dbReference>
<dbReference type="PANTHER" id="PTHR44858">
    <property type="entry name" value="TETRATRICOPEPTIDE REPEAT PROTEIN 6"/>
    <property type="match status" value="1"/>
</dbReference>
<dbReference type="InterPro" id="IPR003390">
    <property type="entry name" value="DNA_integrity_scan_DisA_N"/>
</dbReference>
<dbReference type="InterPro" id="IPR048555">
    <property type="entry name" value="DACNH"/>
</dbReference>
<dbReference type="InterPro" id="IPR019734">
    <property type="entry name" value="TPR_rpt"/>
</dbReference>
<dbReference type="PROSITE" id="PS50005">
    <property type="entry name" value="TPR"/>
    <property type="match status" value="5"/>
</dbReference>
<protein>
    <submittedName>
        <fullName evidence="5">Tetratricopeptide repeat protein</fullName>
    </submittedName>
</protein>
<dbReference type="SUPFAM" id="SSF143597">
    <property type="entry name" value="YojJ-like"/>
    <property type="match status" value="1"/>
</dbReference>
<dbReference type="Gene3D" id="3.40.1700.10">
    <property type="entry name" value="DNA integrity scanning protein, DisA, N-terminal domain"/>
    <property type="match status" value="1"/>
</dbReference>
<dbReference type="InterPro" id="IPR050498">
    <property type="entry name" value="Ycf3"/>
</dbReference>
<evidence type="ECO:0000256" key="1">
    <source>
        <dbReference type="ARBA" id="ARBA00022737"/>
    </source>
</evidence>
<dbReference type="Gene3D" id="1.25.40.10">
    <property type="entry name" value="Tetratricopeptide repeat domain"/>
    <property type="match status" value="3"/>
</dbReference>
<keyword evidence="6" id="KW-1185">Reference proteome</keyword>
<dbReference type="AlphaFoldDB" id="A0A9J6NXD6"/>
<feature type="repeat" description="TPR" evidence="3">
    <location>
        <begin position="540"/>
        <end position="573"/>
    </location>
</feature>
<feature type="repeat" description="TPR" evidence="3">
    <location>
        <begin position="676"/>
        <end position="709"/>
    </location>
</feature>
<evidence type="ECO:0000313" key="5">
    <source>
        <dbReference type="EMBL" id="MCM1988724.1"/>
    </source>
</evidence>
<dbReference type="InterPro" id="IPR011990">
    <property type="entry name" value="TPR-like_helical_dom_sf"/>
</dbReference>
<name>A0A9J6NXD6_9CLOT</name>
<proteinExistence type="predicted"/>
<dbReference type="PROSITE" id="PS51794">
    <property type="entry name" value="DAC"/>
    <property type="match status" value="1"/>
</dbReference>
<sequence length="757" mass="88463">MSTLEEKKHSKFKNKFKEILSKYLESLFDDKISINLELITKEDINDESNRELIKFLCKEAKELNENQLNEIDSKYRRFNHQEDKLDINSVEYLNFFTLKSSQKNIVGYLSIQGLEQNTIEVFEQYEKCSFLKYVLDRLFEECRYIDEKICYLCDEKICNLCDDIIHKEKDYLRSLTKDFSQEIFKSIASSKKGISDLFDKLNYISALKYEGESVSAKLLLMNKDKHSENVKFHIQFDEEIEFADERKIRKILETSDENVYLIGDQNNIYGLGTLENMSIIKNEENNILVIDFYDRFEYKIKLGKVESKRITVDGNKPYEQINLYMKERNILNVVYGQPILREGEFSKEDLREKLEEVFGDVGYSKDKLLKIISYAKEQKHGTTVVITTSELAEIEIEKLKNQSTKIKKKFLIEKDEDLSKKIIESITSIDGAIIIDTKGVCYGMGVILDGLAVEEKGKSSRGARYNSAIRYANKGDLNGKCLVVVISEDGMIDIIYKDEREREKKVNNLINEIKQLYEGKKYSDALKIVEDALSLDKKNAKLYHIKGAIYSKNGQIQDAIKNYTQAIELKPNAAAIYYNRGILNKKNDEYDKAIEDFTKAIELKPDYSKAYNNRGVLYSDNEEYDKALEDYTKAIELKPDYSKAYNNRGILYDDNEEYDKALEDYNKAIGLKPDYADAYNNRGVTYKHNNEYEESVENYIKAIKLNPNFILAYKNLNITYKRLIKLYPEKNENLSKKIRKNEEIIKRLEKDEEIKKI</sequence>
<feature type="repeat" description="TPR" evidence="3">
    <location>
        <begin position="574"/>
        <end position="607"/>
    </location>
</feature>
<dbReference type="PANTHER" id="PTHR44858:SF1">
    <property type="entry name" value="UDP-N-ACETYLGLUCOSAMINE--PEPTIDE N-ACETYLGLUCOSAMINYLTRANSFERASE SPINDLY-RELATED"/>
    <property type="match status" value="1"/>
</dbReference>
<evidence type="ECO:0000256" key="2">
    <source>
        <dbReference type="ARBA" id="ARBA00022803"/>
    </source>
</evidence>
<accession>A0A9J6NXD6</accession>
<dbReference type="EMBL" id="JAGSOJ010000001">
    <property type="protein sequence ID" value="MCM1988724.1"/>
    <property type="molecule type" value="Genomic_DNA"/>
</dbReference>
<dbReference type="Pfam" id="PF21750">
    <property type="entry name" value="DACNH"/>
    <property type="match status" value="1"/>
</dbReference>
<dbReference type="Pfam" id="PF02457">
    <property type="entry name" value="DAC"/>
    <property type="match status" value="1"/>
</dbReference>
<dbReference type="SMART" id="SM00028">
    <property type="entry name" value="TPR"/>
    <property type="match status" value="6"/>
</dbReference>
<organism evidence="5 6">
    <name type="scientific">Oceanirhabdus seepicola</name>
    <dbReference type="NCBI Taxonomy" id="2828781"/>
    <lineage>
        <taxon>Bacteria</taxon>
        <taxon>Bacillati</taxon>
        <taxon>Bacillota</taxon>
        <taxon>Clostridia</taxon>
        <taxon>Eubacteriales</taxon>
        <taxon>Clostridiaceae</taxon>
        <taxon>Oceanirhabdus</taxon>
    </lineage>
</organism>